<evidence type="ECO:0000313" key="2">
    <source>
        <dbReference type="EMBL" id="CAB4154686.1"/>
    </source>
</evidence>
<dbReference type="EMBL" id="LR796621">
    <property type="protein sequence ID" value="CAB4154686.1"/>
    <property type="molecule type" value="Genomic_DNA"/>
</dbReference>
<dbReference type="EMBL" id="LR797189">
    <property type="protein sequence ID" value="CAB4192576.1"/>
    <property type="molecule type" value="Genomic_DNA"/>
</dbReference>
<keyword evidence="1" id="KW-0175">Coiled coil</keyword>
<evidence type="ECO:0000313" key="3">
    <source>
        <dbReference type="EMBL" id="CAB4173634.1"/>
    </source>
</evidence>
<protein>
    <submittedName>
        <fullName evidence="4">Uncharacterized protein</fullName>
    </submittedName>
</protein>
<evidence type="ECO:0000313" key="5">
    <source>
        <dbReference type="EMBL" id="CAB5230516.1"/>
    </source>
</evidence>
<dbReference type="EMBL" id="LR798421">
    <property type="protein sequence ID" value="CAB5230516.1"/>
    <property type="molecule type" value="Genomic_DNA"/>
</dbReference>
<evidence type="ECO:0000256" key="1">
    <source>
        <dbReference type="SAM" id="Coils"/>
    </source>
</evidence>
<proteinExistence type="predicted"/>
<sequence>MSDDLRLPKGQPFDPIADAFNALSLSNQLAAANARIKQLEERNEAMREAGDNIWYVVRHAAQVKPEDIIEACTIWQEKRRHG</sequence>
<reference evidence="4" key="1">
    <citation type="submission" date="2020-05" db="EMBL/GenBank/DDBJ databases">
        <authorList>
            <person name="Chiriac C."/>
            <person name="Salcher M."/>
            <person name="Ghai R."/>
            <person name="Kavagutti S V."/>
        </authorList>
    </citation>
    <scope>NUCLEOTIDE SEQUENCE</scope>
</reference>
<dbReference type="EMBL" id="LR796908">
    <property type="protein sequence ID" value="CAB4173634.1"/>
    <property type="molecule type" value="Genomic_DNA"/>
</dbReference>
<evidence type="ECO:0000313" key="4">
    <source>
        <dbReference type="EMBL" id="CAB4192576.1"/>
    </source>
</evidence>
<feature type="coiled-coil region" evidence="1">
    <location>
        <begin position="22"/>
        <end position="49"/>
    </location>
</feature>
<name>A0A6J5RDN0_9CAUD</name>
<accession>A0A6J5RDN0</accession>
<organism evidence="4">
    <name type="scientific">uncultured Caudovirales phage</name>
    <dbReference type="NCBI Taxonomy" id="2100421"/>
    <lineage>
        <taxon>Viruses</taxon>
        <taxon>Duplodnaviria</taxon>
        <taxon>Heunggongvirae</taxon>
        <taxon>Uroviricota</taxon>
        <taxon>Caudoviricetes</taxon>
        <taxon>Peduoviridae</taxon>
        <taxon>Maltschvirus</taxon>
        <taxon>Maltschvirus maltsch</taxon>
    </lineage>
</organism>
<gene>
    <name evidence="4" type="ORF">UFOVP1232_39</name>
    <name evidence="5" type="ORF">UFOVP1572_22</name>
    <name evidence="2" type="ORF">UFOVP644_25</name>
    <name evidence="3" type="ORF">UFOVP958_5</name>
</gene>